<protein>
    <submittedName>
        <fullName evidence="2">Uncharacterized protein</fullName>
    </submittedName>
</protein>
<evidence type="ECO:0000256" key="1">
    <source>
        <dbReference type="SAM" id="MobiDB-lite"/>
    </source>
</evidence>
<comment type="caution">
    <text evidence="2">The sequence shown here is derived from an EMBL/GenBank/DDBJ whole genome shotgun (WGS) entry which is preliminary data.</text>
</comment>
<organism evidence="2 3">
    <name type="scientific">Haemaphysalis longicornis</name>
    <name type="common">Bush tick</name>
    <dbReference type="NCBI Taxonomy" id="44386"/>
    <lineage>
        <taxon>Eukaryota</taxon>
        <taxon>Metazoa</taxon>
        <taxon>Ecdysozoa</taxon>
        <taxon>Arthropoda</taxon>
        <taxon>Chelicerata</taxon>
        <taxon>Arachnida</taxon>
        <taxon>Acari</taxon>
        <taxon>Parasitiformes</taxon>
        <taxon>Ixodida</taxon>
        <taxon>Ixodoidea</taxon>
        <taxon>Ixodidae</taxon>
        <taxon>Haemaphysalinae</taxon>
        <taxon>Haemaphysalis</taxon>
    </lineage>
</organism>
<name>A0A9J6FI79_HAELO</name>
<dbReference type="Proteomes" id="UP000821853">
    <property type="component" value="Chromosome 1"/>
</dbReference>
<accession>A0A9J6FI79</accession>
<evidence type="ECO:0000313" key="3">
    <source>
        <dbReference type="Proteomes" id="UP000821853"/>
    </source>
</evidence>
<proteinExistence type="predicted"/>
<dbReference type="VEuPathDB" id="VectorBase:HLOH_047901"/>
<keyword evidence="3" id="KW-1185">Reference proteome</keyword>
<gene>
    <name evidence="2" type="ORF">HPB48_001252</name>
</gene>
<sequence length="109" mass="12493">MFSSSCLPEREKRGRSEGKQKRKRTRVSPPQPRRKWASPPVCRVRTPRKKPPRVFVNTDCHVDAREAALLPIPLNHVRKRTGEVVELAVLNGERETVSCETEEKVAIQL</sequence>
<feature type="compositionally biased region" description="Basic and acidic residues" evidence="1">
    <location>
        <begin position="8"/>
        <end position="19"/>
    </location>
</feature>
<evidence type="ECO:0000313" key="2">
    <source>
        <dbReference type="EMBL" id="KAH9362651.1"/>
    </source>
</evidence>
<dbReference type="AlphaFoldDB" id="A0A9J6FI79"/>
<dbReference type="EMBL" id="JABSTR010000001">
    <property type="protein sequence ID" value="KAH9362651.1"/>
    <property type="molecule type" value="Genomic_DNA"/>
</dbReference>
<feature type="compositionally biased region" description="Basic residues" evidence="1">
    <location>
        <begin position="20"/>
        <end position="36"/>
    </location>
</feature>
<feature type="region of interest" description="Disordered" evidence="1">
    <location>
        <begin position="1"/>
        <end position="49"/>
    </location>
</feature>
<reference evidence="2 3" key="1">
    <citation type="journal article" date="2020" name="Cell">
        <title>Large-Scale Comparative Analyses of Tick Genomes Elucidate Their Genetic Diversity and Vector Capacities.</title>
        <authorList>
            <consortium name="Tick Genome and Microbiome Consortium (TIGMIC)"/>
            <person name="Jia N."/>
            <person name="Wang J."/>
            <person name="Shi W."/>
            <person name="Du L."/>
            <person name="Sun Y."/>
            <person name="Zhan W."/>
            <person name="Jiang J.F."/>
            <person name="Wang Q."/>
            <person name="Zhang B."/>
            <person name="Ji P."/>
            <person name="Bell-Sakyi L."/>
            <person name="Cui X.M."/>
            <person name="Yuan T.T."/>
            <person name="Jiang B.G."/>
            <person name="Yang W.F."/>
            <person name="Lam T.T."/>
            <person name="Chang Q.C."/>
            <person name="Ding S.J."/>
            <person name="Wang X.J."/>
            <person name="Zhu J.G."/>
            <person name="Ruan X.D."/>
            <person name="Zhao L."/>
            <person name="Wei J.T."/>
            <person name="Ye R.Z."/>
            <person name="Que T.C."/>
            <person name="Du C.H."/>
            <person name="Zhou Y.H."/>
            <person name="Cheng J.X."/>
            <person name="Dai P.F."/>
            <person name="Guo W.B."/>
            <person name="Han X.H."/>
            <person name="Huang E.J."/>
            <person name="Li L.F."/>
            <person name="Wei W."/>
            <person name="Gao Y.C."/>
            <person name="Liu J.Z."/>
            <person name="Shao H.Z."/>
            <person name="Wang X."/>
            <person name="Wang C.C."/>
            <person name="Yang T.C."/>
            <person name="Huo Q.B."/>
            <person name="Li W."/>
            <person name="Chen H.Y."/>
            <person name="Chen S.E."/>
            <person name="Zhou L.G."/>
            <person name="Ni X.B."/>
            <person name="Tian J.H."/>
            <person name="Sheng Y."/>
            <person name="Liu T."/>
            <person name="Pan Y.S."/>
            <person name="Xia L.Y."/>
            <person name="Li J."/>
            <person name="Zhao F."/>
            <person name="Cao W.C."/>
        </authorList>
    </citation>
    <scope>NUCLEOTIDE SEQUENCE [LARGE SCALE GENOMIC DNA]</scope>
    <source>
        <strain evidence="2">HaeL-2018</strain>
    </source>
</reference>